<gene>
    <name evidence="4" type="ORF">V1264_005399</name>
    <name evidence="3" type="ORF">V1264_021393</name>
</gene>
<accession>A0AAN9AZ36</accession>
<organism evidence="4 5">
    <name type="scientific">Littorina saxatilis</name>
    <dbReference type="NCBI Taxonomy" id="31220"/>
    <lineage>
        <taxon>Eukaryota</taxon>
        <taxon>Metazoa</taxon>
        <taxon>Spiralia</taxon>
        <taxon>Lophotrochozoa</taxon>
        <taxon>Mollusca</taxon>
        <taxon>Gastropoda</taxon>
        <taxon>Caenogastropoda</taxon>
        <taxon>Littorinimorpha</taxon>
        <taxon>Littorinoidea</taxon>
        <taxon>Littorinidae</taxon>
        <taxon>Littorina</taxon>
    </lineage>
</organism>
<reference evidence="4 5" key="1">
    <citation type="submission" date="2024-02" db="EMBL/GenBank/DDBJ databases">
        <title>Chromosome-scale genome assembly of the rough periwinkle Littorina saxatilis.</title>
        <authorList>
            <person name="De Jode A."/>
            <person name="Faria R."/>
            <person name="Formenti G."/>
            <person name="Sims Y."/>
            <person name="Smith T.P."/>
            <person name="Tracey A."/>
            <person name="Wood J.M.D."/>
            <person name="Zagrodzka Z.B."/>
            <person name="Johannesson K."/>
            <person name="Butlin R.K."/>
            <person name="Leder E.H."/>
        </authorList>
    </citation>
    <scope>NUCLEOTIDE SEQUENCE [LARGE SCALE GENOMIC DNA]</scope>
    <source>
        <strain evidence="4">Snail1</strain>
        <tissue evidence="4">Muscle</tissue>
    </source>
</reference>
<dbReference type="EMBL" id="JBAMIC010000014">
    <property type="protein sequence ID" value="KAK7096053.1"/>
    <property type="molecule type" value="Genomic_DNA"/>
</dbReference>
<feature type="compositionally biased region" description="Basic and acidic residues" evidence="1">
    <location>
        <begin position="43"/>
        <end position="54"/>
    </location>
</feature>
<dbReference type="EMBL" id="JBAMIC010004070">
    <property type="protein sequence ID" value="KAK7087324.1"/>
    <property type="molecule type" value="Genomic_DNA"/>
</dbReference>
<dbReference type="PANTHER" id="PTHR36981:SF1">
    <property type="entry name" value="P2X PURINORECEPTOR 7 INTRACELLULAR DOMAIN-CONTAINING PROTEIN"/>
    <property type="match status" value="1"/>
</dbReference>
<evidence type="ECO:0000313" key="3">
    <source>
        <dbReference type="EMBL" id="KAK7087324.1"/>
    </source>
</evidence>
<dbReference type="PANTHER" id="PTHR36981">
    <property type="entry name" value="ZGC:195170"/>
    <property type="match status" value="1"/>
</dbReference>
<feature type="region of interest" description="Disordered" evidence="1">
    <location>
        <begin position="1"/>
        <end position="56"/>
    </location>
</feature>
<dbReference type="InterPro" id="IPR046815">
    <property type="entry name" value="P2RX7_C"/>
</dbReference>
<keyword evidence="5" id="KW-1185">Reference proteome</keyword>
<evidence type="ECO:0000313" key="4">
    <source>
        <dbReference type="EMBL" id="KAK7096053.1"/>
    </source>
</evidence>
<evidence type="ECO:0000256" key="1">
    <source>
        <dbReference type="SAM" id="MobiDB-lite"/>
    </source>
</evidence>
<dbReference type="AlphaFoldDB" id="A0AAN9AZ36"/>
<protein>
    <recommendedName>
        <fullName evidence="2">P2X purinoreceptor 7 intracellular domain-containing protein</fullName>
    </recommendedName>
</protein>
<dbReference type="Proteomes" id="UP001374579">
    <property type="component" value="Unassembled WGS sequence"/>
</dbReference>
<name>A0AAN9AZ36_9CAEN</name>
<sequence>MASAAPSITADDQINPYMFEPPASLLESSTEDEGTTSSSGENSHSDDENRDSVSDQRGWCQCGHCVVWEGQKRREKMCCRSYPEVERKLAVGQTCITSHEGVQDNCFSRYTIESVVILLKQSLKKRWKEEFENKAEPHRTYRHVAYCNFVRWIWHTTGRKNRKILPACLVAAIRDRFPSQSYTGFKYAT</sequence>
<comment type="caution">
    <text evidence="4">The sequence shown here is derived from an EMBL/GenBank/DDBJ whole genome shotgun (WGS) entry which is preliminary data.</text>
</comment>
<evidence type="ECO:0000259" key="2">
    <source>
        <dbReference type="Pfam" id="PF20478"/>
    </source>
</evidence>
<dbReference type="Pfam" id="PF20478">
    <property type="entry name" value="P2RX7_C"/>
    <property type="match status" value="1"/>
</dbReference>
<feature type="domain" description="P2X purinoreceptor 7 intracellular" evidence="2">
    <location>
        <begin position="41"/>
        <end position="186"/>
    </location>
</feature>
<proteinExistence type="predicted"/>
<evidence type="ECO:0000313" key="5">
    <source>
        <dbReference type="Proteomes" id="UP001374579"/>
    </source>
</evidence>